<reference evidence="2 3" key="1">
    <citation type="submission" date="2016-07" db="EMBL/GenBank/DDBJ databases">
        <title>Pervasive Adenine N6-methylation of Active Genes in Fungi.</title>
        <authorList>
            <consortium name="DOE Joint Genome Institute"/>
            <person name="Mondo S.J."/>
            <person name="Dannebaum R.O."/>
            <person name="Kuo R.C."/>
            <person name="Labutti K."/>
            <person name="Haridas S."/>
            <person name="Kuo A."/>
            <person name="Salamov A."/>
            <person name="Ahrendt S.R."/>
            <person name="Lipzen A."/>
            <person name="Sullivan W."/>
            <person name="Andreopoulos W.B."/>
            <person name="Clum A."/>
            <person name="Lindquist E."/>
            <person name="Daum C."/>
            <person name="Ramamoorthy G.K."/>
            <person name="Gryganskyi A."/>
            <person name="Culley D."/>
            <person name="Magnuson J.K."/>
            <person name="James T.Y."/>
            <person name="O'Malley M.A."/>
            <person name="Stajich J.E."/>
            <person name="Spatafora J.W."/>
            <person name="Visel A."/>
            <person name="Grigoriev I.V."/>
        </authorList>
    </citation>
    <scope>NUCLEOTIDE SEQUENCE [LARGE SCALE GENOMIC DNA]</scope>
    <source>
        <strain evidence="2 3">NRRL 1336</strain>
    </source>
</reference>
<keyword evidence="3" id="KW-1185">Reference proteome</keyword>
<dbReference type="EMBL" id="MCGE01000060">
    <property type="protein sequence ID" value="ORY99635.1"/>
    <property type="molecule type" value="Genomic_DNA"/>
</dbReference>
<protein>
    <recommendedName>
        <fullName evidence="1">Heterokaryon incompatibility domain-containing protein</fullName>
    </recommendedName>
</protein>
<evidence type="ECO:0000313" key="2">
    <source>
        <dbReference type="EMBL" id="ORY99635.1"/>
    </source>
</evidence>
<sequence>MTIDESVDKLGEGFSFKKNPQQREKVPFQVVLVDIEQAANNKVIRCVKKPLNQEDLKFIALSYRWGELHETLIDTEVGYTATITSFFLDDFYRLCEMMTMESDLKHIKYVWVDAICVDQRPTKRKATIYQMSNIYNRATYILAVPDLHLTYLKRVSQKNNETIEGSNKYRKNIYRLIQGNTSKLADLDEDFLDDSVVPKSPPALRQLLLKYTDHFTDGFMKFQTHDRLYCPLRALDHICESSQEYLGHWKTWMTNSKTSINNVHQCYEPICPLALFGDGIGPTTLEEIEQFVNSNWKSKVLERSNSIRQSMEFLTDLILDWSSRVWVISEFSIAKTKNNLKYWFIQLALTDVERAVYENTNKEFTFFKFDFHDTSFSDAIINARYYANQEKTISTNSRTTNPVYIRFHHTMIHQLSQQTFLEMILSSKASRNGNKFNNNKKIKSLMMEK</sequence>
<accession>A0A1X2HK77</accession>
<proteinExistence type="predicted"/>
<dbReference type="PANTHER" id="PTHR24148">
    <property type="entry name" value="ANKYRIN REPEAT DOMAIN-CONTAINING PROTEIN 39 HOMOLOG-RELATED"/>
    <property type="match status" value="1"/>
</dbReference>
<gene>
    <name evidence="2" type="ORF">BCR42DRAFT_213772</name>
</gene>
<dbReference type="Pfam" id="PF06985">
    <property type="entry name" value="HET"/>
    <property type="match status" value="1"/>
</dbReference>
<dbReference type="AlphaFoldDB" id="A0A1X2HK77"/>
<dbReference type="Proteomes" id="UP000193560">
    <property type="component" value="Unassembled WGS sequence"/>
</dbReference>
<evidence type="ECO:0000259" key="1">
    <source>
        <dbReference type="Pfam" id="PF06985"/>
    </source>
</evidence>
<comment type="caution">
    <text evidence="2">The sequence shown here is derived from an EMBL/GenBank/DDBJ whole genome shotgun (WGS) entry which is preliminary data.</text>
</comment>
<feature type="domain" description="Heterokaryon incompatibility" evidence="1">
    <location>
        <begin position="58"/>
        <end position="144"/>
    </location>
</feature>
<name>A0A1X2HK77_9FUNG</name>
<dbReference type="OrthoDB" id="5071163at2759"/>
<evidence type="ECO:0000313" key="3">
    <source>
        <dbReference type="Proteomes" id="UP000193560"/>
    </source>
</evidence>
<organism evidence="2 3">
    <name type="scientific">Absidia repens</name>
    <dbReference type="NCBI Taxonomy" id="90262"/>
    <lineage>
        <taxon>Eukaryota</taxon>
        <taxon>Fungi</taxon>
        <taxon>Fungi incertae sedis</taxon>
        <taxon>Mucoromycota</taxon>
        <taxon>Mucoromycotina</taxon>
        <taxon>Mucoromycetes</taxon>
        <taxon>Mucorales</taxon>
        <taxon>Cunninghamellaceae</taxon>
        <taxon>Absidia</taxon>
    </lineage>
</organism>
<dbReference type="PANTHER" id="PTHR24148:SF64">
    <property type="entry name" value="HETEROKARYON INCOMPATIBILITY DOMAIN-CONTAINING PROTEIN"/>
    <property type="match status" value="1"/>
</dbReference>
<dbReference type="InterPro" id="IPR010730">
    <property type="entry name" value="HET"/>
</dbReference>
<dbReference type="InterPro" id="IPR052895">
    <property type="entry name" value="HetReg/Transcr_Mod"/>
</dbReference>